<dbReference type="Pfam" id="PF00216">
    <property type="entry name" value="Bac_DNA_binding"/>
    <property type="match status" value="1"/>
</dbReference>
<dbReference type="PANTHER" id="PTHR33175:SF5">
    <property type="entry name" value="INTEGRATION HOST FACTOR SUBUNIT BETA"/>
    <property type="match status" value="1"/>
</dbReference>
<keyword evidence="2" id="KW-0238">DNA-binding</keyword>
<dbReference type="CDD" id="cd13836">
    <property type="entry name" value="IHF_B"/>
    <property type="match status" value="1"/>
</dbReference>
<dbReference type="KEGG" id="mpau:ZMTM_06000"/>
<dbReference type="PANTHER" id="PTHR33175">
    <property type="entry name" value="DNA-BINDING PROTEIN HU"/>
    <property type="match status" value="1"/>
</dbReference>
<evidence type="ECO:0000256" key="1">
    <source>
        <dbReference type="ARBA" id="ARBA00010529"/>
    </source>
</evidence>
<comment type="similarity">
    <text evidence="1 3">Belongs to the bacterial histone-like protein family.</text>
</comment>
<dbReference type="GO" id="GO:0005829">
    <property type="term" value="C:cytosol"/>
    <property type="evidence" value="ECO:0007669"/>
    <property type="project" value="TreeGrafter"/>
</dbReference>
<name>A0A8D5JQB8_9PROT</name>
<dbReference type="SUPFAM" id="SSF47729">
    <property type="entry name" value="IHF-like DNA-binding proteins"/>
    <property type="match status" value="1"/>
</dbReference>
<keyword evidence="5" id="KW-1185">Reference proteome</keyword>
<dbReference type="EMBL" id="AP024110">
    <property type="protein sequence ID" value="BCM24341.1"/>
    <property type="molecule type" value="Genomic_DNA"/>
</dbReference>
<dbReference type="PRINTS" id="PR01727">
    <property type="entry name" value="DNABINDINGHU"/>
</dbReference>
<sequence>MTRSELITQLSIKFPKLTQADIKNCVESILDSIGDSLANAGRTEIRGFGSFSRHTRGARIGRNPKIGVLVAVSSKASPHFKFSKDLLQA</sequence>
<proteinExistence type="inferred from homology"/>
<evidence type="ECO:0000313" key="5">
    <source>
        <dbReference type="Proteomes" id="UP000826722"/>
    </source>
</evidence>
<reference evidence="4" key="1">
    <citation type="journal article" date="2021" name="Arch. Microbiol.">
        <title>Methyloradius palustris gen. nov., sp. nov., a methanol-oxidizing bacterium isolated from snow.</title>
        <authorList>
            <person name="Miyadera T."/>
            <person name="Kojima H."/>
            <person name="Fukui M."/>
        </authorList>
    </citation>
    <scope>NUCLEOTIDE SEQUENCE</scope>
    <source>
        <strain evidence="4">Zm11</strain>
    </source>
</reference>
<dbReference type="RefSeq" id="WP_221764886.1">
    <property type="nucleotide sequence ID" value="NZ_AP024110.1"/>
</dbReference>
<dbReference type="AlphaFoldDB" id="A0A8D5JQB8"/>
<dbReference type="GO" id="GO:0030527">
    <property type="term" value="F:structural constituent of chromatin"/>
    <property type="evidence" value="ECO:0007669"/>
    <property type="project" value="InterPro"/>
</dbReference>
<dbReference type="InterPro" id="IPR010992">
    <property type="entry name" value="IHF-like_DNA-bd_dom_sf"/>
</dbReference>
<evidence type="ECO:0000313" key="4">
    <source>
        <dbReference type="EMBL" id="BCM24341.1"/>
    </source>
</evidence>
<dbReference type="SMART" id="SM00411">
    <property type="entry name" value="BHL"/>
    <property type="match status" value="1"/>
</dbReference>
<evidence type="ECO:0000256" key="2">
    <source>
        <dbReference type="ARBA" id="ARBA00023125"/>
    </source>
</evidence>
<protein>
    <submittedName>
        <fullName evidence="4">Integration host factor subunit beta</fullName>
    </submittedName>
</protein>
<organism evidence="4 5">
    <name type="scientific">Methyloradius palustris</name>
    <dbReference type="NCBI Taxonomy" id="2778876"/>
    <lineage>
        <taxon>Bacteria</taxon>
        <taxon>Pseudomonadati</taxon>
        <taxon>Pseudomonadota</taxon>
        <taxon>Betaproteobacteria</taxon>
        <taxon>Nitrosomonadales</taxon>
        <taxon>Methylophilaceae</taxon>
        <taxon>Methyloradius</taxon>
    </lineage>
</organism>
<evidence type="ECO:0000256" key="3">
    <source>
        <dbReference type="RuleBase" id="RU003939"/>
    </source>
</evidence>
<dbReference type="InterPro" id="IPR000119">
    <property type="entry name" value="Hist_DNA-bd"/>
</dbReference>
<dbReference type="Proteomes" id="UP000826722">
    <property type="component" value="Chromosome"/>
</dbReference>
<dbReference type="GO" id="GO:0003677">
    <property type="term" value="F:DNA binding"/>
    <property type="evidence" value="ECO:0007669"/>
    <property type="project" value="UniProtKB-KW"/>
</dbReference>
<dbReference type="Gene3D" id="4.10.520.10">
    <property type="entry name" value="IHF-like DNA-binding proteins"/>
    <property type="match status" value="1"/>
</dbReference>
<accession>A0A8D5JQB8</accession>
<gene>
    <name evidence="4" type="primary">ihfB_1</name>
    <name evidence="4" type="ORF">ZMTM_06000</name>
</gene>